<keyword evidence="4" id="KW-1185">Reference proteome</keyword>
<accession>A0A2U1PKV8</accession>
<dbReference type="AlphaFoldDB" id="A0A2U1PKV8"/>
<dbReference type="OrthoDB" id="851829at2759"/>
<feature type="region of interest" description="Disordered" evidence="1">
    <location>
        <begin position="1"/>
        <end position="22"/>
    </location>
</feature>
<proteinExistence type="predicted"/>
<keyword evidence="2" id="KW-0812">Transmembrane</keyword>
<dbReference type="Proteomes" id="UP000245207">
    <property type="component" value="Unassembled WGS sequence"/>
</dbReference>
<evidence type="ECO:0000256" key="1">
    <source>
        <dbReference type="SAM" id="MobiDB-lite"/>
    </source>
</evidence>
<evidence type="ECO:0000313" key="4">
    <source>
        <dbReference type="Proteomes" id="UP000245207"/>
    </source>
</evidence>
<reference evidence="3 4" key="1">
    <citation type="journal article" date="2018" name="Mol. Plant">
        <title>The genome of Artemisia annua provides insight into the evolution of Asteraceae family and artemisinin biosynthesis.</title>
        <authorList>
            <person name="Shen Q."/>
            <person name="Zhang L."/>
            <person name="Liao Z."/>
            <person name="Wang S."/>
            <person name="Yan T."/>
            <person name="Shi P."/>
            <person name="Liu M."/>
            <person name="Fu X."/>
            <person name="Pan Q."/>
            <person name="Wang Y."/>
            <person name="Lv Z."/>
            <person name="Lu X."/>
            <person name="Zhang F."/>
            <person name="Jiang W."/>
            <person name="Ma Y."/>
            <person name="Chen M."/>
            <person name="Hao X."/>
            <person name="Li L."/>
            <person name="Tang Y."/>
            <person name="Lv G."/>
            <person name="Zhou Y."/>
            <person name="Sun X."/>
            <person name="Brodelius P.E."/>
            <person name="Rose J.K.C."/>
            <person name="Tang K."/>
        </authorList>
    </citation>
    <scope>NUCLEOTIDE SEQUENCE [LARGE SCALE GENOMIC DNA]</scope>
    <source>
        <strain evidence="4">cv. Huhao1</strain>
        <tissue evidence="3">Leaf</tissue>
    </source>
</reference>
<sequence>MPQDMKALKDNTKHEEMNMKDCPSSSNFPSSFGEKQKCSHKAIGFACSACICVCCPIIALWWCVKVPFRIGRCLVQKIPQDMKALKDNTKHEEMNSKDCPSNFPSSFNEKQKCSHKAIEFACSACICVCCPIITLWWCVKVPFRIGRWLVRKAKYKSCCVTNKRVYAVYSSFSDSDSNSDLHTTKQGSRKHCCHAHHTISQDSLIQFQVGLE</sequence>
<protein>
    <submittedName>
        <fullName evidence="3">Uncharacterized protein</fullName>
    </submittedName>
</protein>
<keyword evidence="2" id="KW-0472">Membrane</keyword>
<evidence type="ECO:0000256" key="2">
    <source>
        <dbReference type="SAM" id="Phobius"/>
    </source>
</evidence>
<keyword evidence="2" id="KW-1133">Transmembrane helix</keyword>
<name>A0A2U1PKV8_ARTAN</name>
<comment type="caution">
    <text evidence="3">The sequence shown here is derived from an EMBL/GenBank/DDBJ whole genome shotgun (WGS) entry which is preliminary data.</text>
</comment>
<feature type="compositionally biased region" description="Basic and acidic residues" evidence="1">
    <location>
        <begin position="1"/>
        <end position="19"/>
    </location>
</feature>
<organism evidence="3 4">
    <name type="scientific">Artemisia annua</name>
    <name type="common">Sweet wormwood</name>
    <dbReference type="NCBI Taxonomy" id="35608"/>
    <lineage>
        <taxon>Eukaryota</taxon>
        <taxon>Viridiplantae</taxon>
        <taxon>Streptophyta</taxon>
        <taxon>Embryophyta</taxon>
        <taxon>Tracheophyta</taxon>
        <taxon>Spermatophyta</taxon>
        <taxon>Magnoliopsida</taxon>
        <taxon>eudicotyledons</taxon>
        <taxon>Gunneridae</taxon>
        <taxon>Pentapetalae</taxon>
        <taxon>asterids</taxon>
        <taxon>campanulids</taxon>
        <taxon>Asterales</taxon>
        <taxon>Asteraceae</taxon>
        <taxon>Asteroideae</taxon>
        <taxon>Anthemideae</taxon>
        <taxon>Artemisiinae</taxon>
        <taxon>Artemisia</taxon>
    </lineage>
</organism>
<feature type="transmembrane region" description="Helical" evidence="2">
    <location>
        <begin position="117"/>
        <end position="137"/>
    </location>
</feature>
<feature type="transmembrane region" description="Helical" evidence="2">
    <location>
        <begin position="42"/>
        <end position="64"/>
    </location>
</feature>
<evidence type="ECO:0000313" key="3">
    <source>
        <dbReference type="EMBL" id="PWA86391.1"/>
    </source>
</evidence>
<gene>
    <name evidence="3" type="ORF">CTI12_AA141050</name>
</gene>
<dbReference type="EMBL" id="PKPP01001026">
    <property type="protein sequence ID" value="PWA86391.1"/>
    <property type="molecule type" value="Genomic_DNA"/>
</dbReference>